<dbReference type="PANTHER" id="PTHR30087:SF1">
    <property type="entry name" value="HYPOTHETICAL CYTOSOLIC PROTEIN"/>
    <property type="match status" value="1"/>
</dbReference>
<protein>
    <submittedName>
        <fullName evidence="1">Purine-nucleoside phosphorylase</fullName>
    </submittedName>
</protein>
<proteinExistence type="predicted"/>
<name>A0A369L667_9ACTN</name>
<accession>A0A369L667</accession>
<dbReference type="PANTHER" id="PTHR30087">
    <property type="entry name" value="INNER MEMBRANE PROTEIN"/>
    <property type="match status" value="1"/>
</dbReference>
<reference evidence="1 2" key="1">
    <citation type="journal article" date="2018" name="Elife">
        <title>Discovery and characterization of a prevalent human gut bacterial enzyme sufficient for the inactivation of a family of plant toxins.</title>
        <authorList>
            <person name="Koppel N."/>
            <person name="Bisanz J.E."/>
            <person name="Pandelia M.E."/>
            <person name="Turnbaugh P.J."/>
            <person name="Balskus E.P."/>
        </authorList>
    </citation>
    <scope>NUCLEOTIDE SEQUENCE [LARGE SCALE GENOMIC DNA]</scope>
    <source>
        <strain evidence="1 2">OB21 GAM31</strain>
    </source>
</reference>
<dbReference type="RefSeq" id="WP_114616456.1">
    <property type="nucleotide sequence ID" value="NZ_PPTO01000034.1"/>
</dbReference>
<comment type="caution">
    <text evidence="1">The sequence shown here is derived from an EMBL/GenBank/DDBJ whole genome shotgun (WGS) entry which is preliminary data.</text>
</comment>
<sequence>MDILVSACLLGHSCRYDGGSKRCEAVCSLADVGHTLIPLCPEVEGGLTVPHAPCELRKTPDGVRAISIDGIDCTAQYEAGARIAVEKAQSSGARVAILKSKSPSCGCGMVFDGTFSGTLREGWGIAADALRDVGVRVIDENHVANLEAWNVPRDVDVQ</sequence>
<dbReference type="AlphaFoldDB" id="A0A369L667"/>
<gene>
    <name evidence="1" type="ORF">C1881_10450</name>
</gene>
<organism evidence="1 2">
    <name type="scientific">Slackia isoflavoniconvertens</name>
    <dbReference type="NCBI Taxonomy" id="572010"/>
    <lineage>
        <taxon>Bacteria</taxon>
        <taxon>Bacillati</taxon>
        <taxon>Actinomycetota</taxon>
        <taxon>Coriobacteriia</taxon>
        <taxon>Eggerthellales</taxon>
        <taxon>Eggerthellaceae</taxon>
        <taxon>Slackia</taxon>
    </lineage>
</organism>
<dbReference type="Proteomes" id="UP000253975">
    <property type="component" value="Unassembled WGS sequence"/>
</dbReference>
<dbReference type="Pfam" id="PF04463">
    <property type="entry name" value="2-thiour_desulf"/>
    <property type="match status" value="1"/>
</dbReference>
<dbReference type="InterPro" id="IPR007553">
    <property type="entry name" value="2-thiour_desulf"/>
</dbReference>
<dbReference type="EMBL" id="PPTO01000034">
    <property type="protein sequence ID" value="RDB54359.1"/>
    <property type="molecule type" value="Genomic_DNA"/>
</dbReference>
<evidence type="ECO:0000313" key="2">
    <source>
        <dbReference type="Proteomes" id="UP000253975"/>
    </source>
</evidence>
<evidence type="ECO:0000313" key="1">
    <source>
        <dbReference type="EMBL" id="RDB54359.1"/>
    </source>
</evidence>